<dbReference type="EMBL" id="CP113089">
    <property type="protein sequence ID" value="WAB82611.1"/>
    <property type="molecule type" value="Genomic_DNA"/>
</dbReference>
<dbReference type="Pfam" id="PF13649">
    <property type="entry name" value="Methyltransf_25"/>
    <property type="match status" value="1"/>
</dbReference>
<dbReference type="CDD" id="cd02440">
    <property type="entry name" value="AdoMet_MTases"/>
    <property type="match status" value="1"/>
</dbReference>
<keyword evidence="3" id="KW-0949">S-adenosyl-L-methionine</keyword>
<proteinExistence type="predicted"/>
<accession>A0A9E8SAI1</accession>
<dbReference type="GO" id="GO:0032259">
    <property type="term" value="P:methylation"/>
    <property type="evidence" value="ECO:0007669"/>
    <property type="project" value="UniProtKB-KW"/>
</dbReference>
<keyword evidence="6" id="KW-1185">Reference proteome</keyword>
<dbReference type="InterPro" id="IPR029063">
    <property type="entry name" value="SAM-dependent_MTases_sf"/>
</dbReference>
<dbReference type="AlphaFoldDB" id="A0A9E8SAI1"/>
<dbReference type="PANTHER" id="PTHR43464:SF19">
    <property type="entry name" value="UBIQUINONE BIOSYNTHESIS O-METHYLTRANSFERASE, MITOCHONDRIAL"/>
    <property type="match status" value="1"/>
</dbReference>
<protein>
    <submittedName>
        <fullName evidence="5">Class I SAM-dependent methyltransferase</fullName>
    </submittedName>
</protein>
<name>A0A9E8SAI1_9MICO</name>
<organism evidence="5 6">
    <name type="scientific">Microcella daejeonensis</name>
    <dbReference type="NCBI Taxonomy" id="2994971"/>
    <lineage>
        <taxon>Bacteria</taxon>
        <taxon>Bacillati</taxon>
        <taxon>Actinomycetota</taxon>
        <taxon>Actinomycetes</taxon>
        <taxon>Micrococcales</taxon>
        <taxon>Microbacteriaceae</taxon>
        <taxon>Microcella</taxon>
    </lineage>
</organism>
<evidence type="ECO:0000259" key="4">
    <source>
        <dbReference type="Pfam" id="PF13649"/>
    </source>
</evidence>
<dbReference type="SUPFAM" id="SSF53335">
    <property type="entry name" value="S-adenosyl-L-methionine-dependent methyltransferases"/>
    <property type="match status" value="1"/>
</dbReference>
<evidence type="ECO:0000256" key="2">
    <source>
        <dbReference type="ARBA" id="ARBA00022679"/>
    </source>
</evidence>
<evidence type="ECO:0000313" key="5">
    <source>
        <dbReference type="EMBL" id="WAB82611.1"/>
    </source>
</evidence>
<dbReference type="RefSeq" id="WP_267782773.1">
    <property type="nucleotide sequence ID" value="NZ_CP113089.1"/>
</dbReference>
<keyword evidence="1 5" id="KW-0489">Methyltransferase</keyword>
<dbReference type="KEGG" id="mdb:OVN18_06325"/>
<sequence>MSASGPAAAGPHRPADSAELAAVWDARYGAVDRLWSGRANPVLVAEAAELPSGRALDAGCGEGDDALWLAARGWTVLGVDLSSVAVARATAEAARVGLAPRASFAQRDLSVDPPAVGAFDLVSAQHLHVLPEHRGAIYGGLARAVRPGGTLLMVLHDRRDLAAGVRHPPPFSMLSEDELRAVAEGFASSTVELRARSTVARDGSPATAHDLVLRAMR</sequence>
<dbReference type="Gene3D" id="3.40.50.150">
    <property type="entry name" value="Vaccinia Virus protein VP39"/>
    <property type="match status" value="1"/>
</dbReference>
<feature type="domain" description="Methyltransferase" evidence="4">
    <location>
        <begin position="56"/>
        <end position="149"/>
    </location>
</feature>
<gene>
    <name evidence="5" type="ORF">OVN18_06325</name>
</gene>
<reference evidence="5" key="1">
    <citation type="submission" date="2022-11" db="EMBL/GenBank/DDBJ databases">
        <title>Description of Microcella daejonensis nov. sp, isolated from riverside soil.</title>
        <authorList>
            <person name="Molina K.M."/>
            <person name="Kim S.B."/>
        </authorList>
    </citation>
    <scope>NUCLEOTIDE SEQUENCE</scope>
    <source>
        <strain evidence="5">MMS21-STM12</strain>
    </source>
</reference>
<dbReference type="GO" id="GO:0008168">
    <property type="term" value="F:methyltransferase activity"/>
    <property type="evidence" value="ECO:0007669"/>
    <property type="project" value="UniProtKB-KW"/>
</dbReference>
<evidence type="ECO:0000313" key="6">
    <source>
        <dbReference type="Proteomes" id="UP001164706"/>
    </source>
</evidence>
<keyword evidence="2" id="KW-0808">Transferase</keyword>
<dbReference type="Proteomes" id="UP001164706">
    <property type="component" value="Chromosome"/>
</dbReference>
<dbReference type="PANTHER" id="PTHR43464">
    <property type="entry name" value="METHYLTRANSFERASE"/>
    <property type="match status" value="1"/>
</dbReference>
<dbReference type="InterPro" id="IPR041698">
    <property type="entry name" value="Methyltransf_25"/>
</dbReference>
<evidence type="ECO:0000256" key="1">
    <source>
        <dbReference type="ARBA" id="ARBA00022603"/>
    </source>
</evidence>
<evidence type="ECO:0000256" key="3">
    <source>
        <dbReference type="ARBA" id="ARBA00022691"/>
    </source>
</evidence>